<name>A0AAW2C739_9ROSI</name>
<comment type="caution">
    <text evidence="1">The sequence shown here is derived from an EMBL/GenBank/DDBJ whole genome shotgun (WGS) entry which is preliminary data.</text>
</comment>
<protein>
    <submittedName>
        <fullName evidence="1">Uncharacterized protein</fullName>
    </submittedName>
</protein>
<sequence length="77" mass="9129">VSELLESGKTSFKDLSNEFEERMIMIMIMIMIHKEQTERNGRKRSMTCGCLIPRMRRTMLFCKMLDTYYGVLTLILD</sequence>
<feature type="non-terminal residue" evidence="1">
    <location>
        <position position="77"/>
    </location>
</feature>
<evidence type="ECO:0000313" key="1">
    <source>
        <dbReference type="EMBL" id="KAK9993508.1"/>
    </source>
</evidence>
<gene>
    <name evidence="1" type="ORF">SO802_023211</name>
</gene>
<accession>A0AAW2C739</accession>
<dbReference type="PANTHER" id="PTHR35500">
    <property type="entry name" value="OS03G0108700 PROTEIN"/>
    <property type="match status" value="1"/>
</dbReference>
<dbReference type="EMBL" id="JAZDWU010000008">
    <property type="protein sequence ID" value="KAK9993508.1"/>
    <property type="molecule type" value="Genomic_DNA"/>
</dbReference>
<proteinExistence type="predicted"/>
<feature type="non-terminal residue" evidence="1">
    <location>
        <position position="1"/>
    </location>
</feature>
<evidence type="ECO:0000313" key="2">
    <source>
        <dbReference type="Proteomes" id="UP001459277"/>
    </source>
</evidence>
<dbReference type="AlphaFoldDB" id="A0AAW2C739"/>
<reference evidence="1 2" key="1">
    <citation type="submission" date="2024-01" db="EMBL/GenBank/DDBJ databases">
        <title>A telomere-to-telomere, gap-free genome of sweet tea (Lithocarpus litseifolius).</title>
        <authorList>
            <person name="Zhou J."/>
        </authorList>
    </citation>
    <scope>NUCLEOTIDE SEQUENCE [LARGE SCALE GENOMIC DNA]</scope>
    <source>
        <strain evidence="1">Zhou-2022a</strain>
        <tissue evidence="1">Leaf</tissue>
    </source>
</reference>
<organism evidence="1 2">
    <name type="scientific">Lithocarpus litseifolius</name>
    <dbReference type="NCBI Taxonomy" id="425828"/>
    <lineage>
        <taxon>Eukaryota</taxon>
        <taxon>Viridiplantae</taxon>
        <taxon>Streptophyta</taxon>
        <taxon>Embryophyta</taxon>
        <taxon>Tracheophyta</taxon>
        <taxon>Spermatophyta</taxon>
        <taxon>Magnoliopsida</taxon>
        <taxon>eudicotyledons</taxon>
        <taxon>Gunneridae</taxon>
        <taxon>Pentapetalae</taxon>
        <taxon>rosids</taxon>
        <taxon>fabids</taxon>
        <taxon>Fagales</taxon>
        <taxon>Fagaceae</taxon>
        <taxon>Lithocarpus</taxon>
    </lineage>
</organism>
<keyword evidence="2" id="KW-1185">Reference proteome</keyword>
<dbReference type="PANTHER" id="PTHR35500:SF1">
    <property type="entry name" value="OS03G0108700 PROTEIN"/>
    <property type="match status" value="1"/>
</dbReference>
<dbReference type="Proteomes" id="UP001459277">
    <property type="component" value="Unassembled WGS sequence"/>
</dbReference>